<dbReference type="Gene3D" id="3.30.70.270">
    <property type="match status" value="2"/>
</dbReference>
<keyword evidence="4" id="KW-1185">Reference proteome</keyword>
<organism evidence="3 4">
    <name type="scientific">Centaurea solstitialis</name>
    <name type="common">yellow star-thistle</name>
    <dbReference type="NCBI Taxonomy" id="347529"/>
    <lineage>
        <taxon>Eukaryota</taxon>
        <taxon>Viridiplantae</taxon>
        <taxon>Streptophyta</taxon>
        <taxon>Embryophyta</taxon>
        <taxon>Tracheophyta</taxon>
        <taxon>Spermatophyta</taxon>
        <taxon>Magnoliopsida</taxon>
        <taxon>eudicotyledons</taxon>
        <taxon>Gunneridae</taxon>
        <taxon>Pentapetalae</taxon>
        <taxon>asterids</taxon>
        <taxon>campanulids</taxon>
        <taxon>Asterales</taxon>
        <taxon>Asteraceae</taxon>
        <taxon>Carduoideae</taxon>
        <taxon>Cardueae</taxon>
        <taxon>Centaureinae</taxon>
        <taxon>Centaurea</taxon>
    </lineage>
</organism>
<evidence type="ECO:0000259" key="2">
    <source>
        <dbReference type="Pfam" id="PF17919"/>
    </source>
</evidence>
<dbReference type="PANTHER" id="PTHR37984:SF5">
    <property type="entry name" value="PROTEIN NYNRIN-LIKE"/>
    <property type="match status" value="1"/>
</dbReference>
<dbReference type="InterPro" id="IPR043128">
    <property type="entry name" value="Rev_trsase/Diguanyl_cyclase"/>
</dbReference>
<accession>A0AA38WL55</accession>
<evidence type="ECO:0000313" key="3">
    <source>
        <dbReference type="EMBL" id="KAJ9552471.1"/>
    </source>
</evidence>
<proteinExistence type="predicted"/>
<dbReference type="FunFam" id="3.30.70.270:FF:000026">
    <property type="entry name" value="Transposon Ty3-G Gag-Pol polyprotein"/>
    <property type="match status" value="1"/>
</dbReference>
<dbReference type="GO" id="GO:0003824">
    <property type="term" value="F:catalytic activity"/>
    <property type="evidence" value="ECO:0007669"/>
    <property type="project" value="UniProtKB-KW"/>
</dbReference>
<gene>
    <name evidence="3" type="ORF">OSB04_016516</name>
</gene>
<dbReference type="InterPro" id="IPR041577">
    <property type="entry name" value="RT_RNaseH_2"/>
</dbReference>
<evidence type="ECO:0000256" key="1">
    <source>
        <dbReference type="ARBA" id="ARBA00023268"/>
    </source>
</evidence>
<dbReference type="PANTHER" id="PTHR37984">
    <property type="entry name" value="PROTEIN CBG26694"/>
    <property type="match status" value="1"/>
</dbReference>
<protein>
    <recommendedName>
        <fullName evidence="2">Reverse transcriptase/retrotransposon-derived protein RNase H-like domain-containing protein</fullName>
    </recommendedName>
</protein>
<reference evidence="3" key="1">
    <citation type="submission" date="2023-03" db="EMBL/GenBank/DDBJ databases">
        <title>Chromosome-scale reference genome and RAD-based genetic map of yellow starthistle (Centaurea solstitialis) reveal putative structural variation and QTLs associated with invader traits.</title>
        <authorList>
            <person name="Reatini B."/>
            <person name="Cang F.A."/>
            <person name="Jiang Q."/>
            <person name="Mckibben M.T.W."/>
            <person name="Barker M.S."/>
            <person name="Rieseberg L.H."/>
            <person name="Dlugosch K.M."/>
        </authorList>
    </citation>
    <scope>NUCLEOTIDE SEQUENCE</scope>
    <source>
        <strain evidence="3">CAN-66</strain>
        <tissue evidence="3">Leaf</tissue>
    </source>
</reference>
<dbReference type="AlphaFoldDB" id="A0AA38WL55"/>
<dbReference type="SUPFAM" id="SSF56672">
    <property type="entry name" value="DNA/RNA polymerases"/>
    <property type="match status" value="1"/>
</dbReference>
<dbReference type="InterPro" id="IPR043502">
    <property type="entry name" value="DNA/RNA_pol_sf"/>
</dbReference>
<name>A0AA38WL55_9ASTR</name>
<dbReference type="Proteomes" id="UP001172457">
    <property type="component" value="Chromosome 4"/>
</dbReference>
<dbReference type="EMBL" id="JARYMX010000004">
    <property type="protein sequence ID" value="KAJ9552471.1"/>
    <property type="molecule type" value="Genomic_DNA"/>
</dbReference>
<evidence type="ECO:0000313" key="4">
    <source>
        <dbReference type="Proteomes" id="UP001172457"/>
    </source>
</evidence>
<dbReference type="InterPro" id="IPR050951">
    <property type="entry name" value="Retrovirus_Pol_polyprotein"/>
</dbReference>
<sequence>MWTSKRFQIPYFKEKGAGDCLRDGYQERMKFPLFVVDLKAGWVVSKAQVGTIGRVLRKRVNQDGVLLGCDDETHQLEVEEEDIHKTAFRARCGHCEFLARPFGLAAAQLHWCGGFLEVELWSGLVLLDACVSCTGGYTRRLQGSSGDCRDWVFVVQINNRHSRFAVVLLCERPGISLRLETNGRQLDVVENFDCEIIHHPGKANVVADALSPQEASTRQVIVVGNSPAEVRAEHQKPYGKMHTMEVGEQNHRLTRQFRVIVDRWDTCLSLAEFPFTTSFHSSLRTQSYVMLAGGDAKPRSVGETWVSVSWEHGSSTEEKESEWIRKKEAEMLEKYRDFSQIDFGDEILSVISDCADPGELHCVYFVLLCVCVCMIACEREPHALDEMWGPTRVQTDERKGIHMPLSKEEHEAHLRLILELLRKEKLFAKFSKCEFWLQEVQFLGHVVNSDGIHVDPSKIEAVKKWKTPTSPSEIRSFLGLVGYYRRFIVNFSKIAKPLTSLTQKDKKFDWGEAQEEVFQTLKDKLCEAPILTLPDGPDDFVVYCDASNQGLGCVMTKLAHFLAIREDYKMDKLARIYISEIVASIKCAPFEALYGRKCRSPVVWAEVGESQMIGPEIVQETTDKVFQIKERLKAARDRQKSYADNRRKPLEFNIDDRVLLKVSPWKGVVCFGMKGKPAPRLPRELSGLHDTFHVSNLKKCLADAHLHVPLDEIKVDNSLRFVEEPIEIMDREIKKLKRNRIPIVKVRWNSKRGPEFTWEREDQMKTKYPHLFLDRNSSASDN</sequence>
<feature type="domain" description="Reverse transcriptase/retrotransposon-derived protein RNase H-like" evidence="2">
    <location>
        <begin position="510"/>
        <end position="557"/>
    </location>
</feature>
<comment type="caution">
    <text evidence="3">The sequence shown here is derived from an EMBL/GenBank/DDBJ whole genome shotgun (WGS) entry which is preliminary data.</text>
</comment>
<keyword evidence="1" id="KW-0511">Multifunctional enzyme</keyword>
<dbReference type="Pfam" id="PF17919">
    <property type="entry name" value="RT_RNaseH_2"/>
    <property type="match status" value="1"/>
</dbReference>